<proteinExistence type="predicted"/>
<comment type="caution">
    <text evidence="1">The sequence shown here is derived from an EMBL/GenBank/DDBJ whole genome shotgun (WGS) entry which is preliminary data.</text>
</comment>
<accession>A0A938X0B6</accession>
<dbReference type="EMBL" id="JACJLV010000021">
    <property type="protein sequence ID" value="MBM6826981.1"/>
    <property type="molecule type" value="Genomic_DNA"/>
</dbReference>
<protein>
    <submittedName>
        <fullName evidence="1">Plasmid mobilization relaxosome protein MobC</fullName>
    </submittedName>
</protein>
<name>A0A938X0B6_9CLOT</name>
<dbReference type="Pfam" id="PF21983">
    <property type="entry name" value="NikA-like"/>
    <property type="match status" value="1"/>
</dbReference>
<reference evidence="1" key="1">
    <citation type="submission" date="2020-08" db="EMBL/GenBank/DDBJ databases">
        <authorList>
            <person name="Cejkova D."/>
            <person name="Kubasova T."/>
            <person name="Jahodarova E."/>
            <person name="Rychlik I."/>
        </authorList>
    </citation>
    <scope>NUCLEOTIDE SEQUENCE</scope>
    <source>
        <strain evidence="1">An420c</strain>
    </source>
</reference>
<gene>
    <name evidence="1" type="primary">mobC</name>
    <name evidence="1" type="ORF">H6A13_07695</name>
</gene>
<reference evidence="1" key="2">
    <citation type="journal article" date="2021" name="Sci. Rep.">
        <title>The distribution of antibiotic resistance genes in chicken gut microbiota commensals.</title>
        <authorList>
            <person name="Juricova H."/>
            <person name="Matiasovicova J."/>
            <person name="Kubasova T."/>
            <person name="Cejkova D."/>
            <person name="Rychlik I."/>
        </authorList>
    </citation>
    <scope>NUCLEOTIDE SEQUENCE</scope>
    <source>
        <strain evidence="1">An420c</strain>
    </source>
</reference>
<evidence type="ECO:0000313" key="1">
    <source>
        <dbReference type="EMBL" id="MBM6826981.1"/>
    </source>
</evidence>
<evidence type="ECO:0000313" key="2">
    <source>
        <dbReference type="Proteomes" id="UP000713880"/>
    </source>
</evidence>
<organism evidence="1 2">
    <name type="scientific">Mordavella massiliensis</name>
    <dbReference type="NCBI Taxonomy" id="1871024"/>
    <lineage>
        <taxon>Bacteria</taxon>
        <taxon>Bacillati</taxon>
        <taxon>Bacillota</taxon>
        <taxon>Clostridia</taxon>
        <taxon>Eubacteriales</taxon>
        <taxon>Clostridiaceae</taxon>
        <taxon>Mordavella</taxon>
    </lineage>
</organism>
<dbReference type="InterPro" id="IPR053842">
    <property type="entry name" value="NikA-like"/>
</dbReference>
<keyword evidence="2" id="KW-1185">Reference proteome</keyword>
<dbReference type="AlphaFoldDB" id="A0A938X0B6"/>
<dbReference type="Proteomes" id="UP000713880">
    <property type="component" value="Unassembled WGS sequence"/>
</dbReference>
<dbReference type="RefSeq" id="WP_204909022.1">
    <property type="nucleotide sequence ID" value="NZ_JACJLV010000021.1"/>
</dbReference>
<sequence>MKKIKKNNEQLRTHIICLRLTDIELSVLDDRAEKCRMTRSDFIRNVILNRKLTPKYQIVIDSEEVKSLLAQYGKIGSNLNQIARHFNSGGERSLAMQEEIERAIAELYALRKEVLRLAGDYIGSYQTHKKS</sequence>